<dbReference type="PRINTS" id="PR01270">
    <property type="entry name" value="HDASUPER"/>
</dbReference>
<evidence type="ECO:0000313" key="7">
    <source>
        <dbReference type="Proteomes" id="UP001500622"/>
    </source>
</evidence>
<evidence type="ECO:0000256" key="3">
    <source>
        <dbReference type="ARBA" id="ARBA00020218"/>
    </source>
</evidence>
<keyword evidence="7" id="KW-1185">Reference proteome</keyword>
<organism evidence="6 7">
    <name type="scientific">Georgenia halophila</name>
    <dbReference type="NCBI Taxonomy" id="620889"/>
    <lineage>
        <taxon>Bacteria</taxon>
        <taxon>Bacillati</taxon>
        <taxon>Actinomycetota</taxon>
        <taxon>Actinomycetes</taxon>
        <taxon>Micrococcales</taxon>
        <taxon>Bogoriellaceae</taxon>
        <taxon>Georgenia</taxon>
    </lineage>
</organism>
<dbReference type="CDD" id="cd09994">
    <property type="entry name" value="HDAC_AcuC_like"/>
    <property type="match status" value="1"/>
</dbReference>
<sequence>MVRTSIVWSDELVGYDFGAGHPMAPVRLMLTVELLRAMGVFDLPDVEVRPAPVAEDRDLHRVHTSDYVEAVRAAGEDGVAAEEIGLGTPDNPLFAEVHTASARIVGSTLTAARAVWEEAPGRAFSLAGGLHHAMAAKASGFCVYNDVAAAIAWLLEAGAARIAYVDHDAHHGDGVERAFWDDPRVLTVSVHQHPGTLFPGTGYPHDVGGSSARGSAVNVALPAGTSDADWLRAVEAVAAPLVEHHRPDVLVTQHGCDCHGNDPLTELEVSIDAQRRAALLMSELADAHAGGRWLATGGGGYDVVGVVPRVWTHLAAVVAGHPIDPETPIPEAWRRAVLEVANVDVPATMSDGGTSEFARFADGYNPDDPVDRAIMATRQAVFPWHGLDPMPD</sequence>
<comment type="pathway">
    <text evidence="1">Ketone degradation; acetoin degradation.</text>
</comment>
<keyword evidence="4" id="KW-0006">Acetoin catabolism</keyword>
<dbReference type="EMBL" id="BAABGN010000002">
    <property type="protein sequence ID" value="GAA4418367.1"/>
    <property type="molecule type" value="Genomic_DNA"/>
</dbReference>
<dbReference type="InterPro" id="IPR003085">
    <property type="entry name" value="AcuC"/>
</dbReference>
<comment type="caution">
    <text evidence="6">The sequence shown here is derived from an EMBL/GenBank/DDBJ whole genome shotgun (WGS) entry which is preliminary data.</text>
</comment>
<feature type="domain" description="Histone deacetylase" evidence="5">
    <location>
        <begin position="21"/>
        <end position="316"/>
    </location>
</feature>
<evidence type="ECO:0000259" key="5">
    <source>
        <dbReference type="Pfam" id="PF00850"/>
    </source>
</evidence>
<protein>
    <recommendedName>
        <fullName evidence="3">Acetoin utilization protein AcuC</fullName>
    </recommendedName>
</protein>
<dbReference type="InterPro" id="IPR023801">
    <property type="entry name" value="His_deacetylse_dom"/>
</dbReference>
<dbReference type="PRINTS" id="PR01272">
    <property type="entry name" value="ACUCPROTEIN"/>
</dbReference>
<dbReference type="PANTHER" id="PTHR10625:SF10">
    <property type="entry name" value="HISTONE DEACETYLASE HDAC1"/>
    <property type="match status" value="1"/>
</dbReference>
<dbReference type="RefSeq" id="WP_345215172.1">
    <property type="nucleotide sequence ID" value="NZ_BAABGN010000002.1"/>
</dbReference>
<dbReference type="SUPFAM" id="SSF52768">
    <property type="entry name" value="Arginase/deacetylase"/>
    <property type="match status" value="1"/>
</dbReference>
<dbReference type="Proteomes" id="UP001500622">
    <property type="component" value="Unassembled WGS sequence"/>
</dbReference>
<evidence type="ECO:0000313" key="6">
    <source>
        <dbReference type="EMBL" id="GAA4418367.1"/>
    </source>
</evidence>
<dbReference type="Pfam" id="PF00850">
    <property type="entry name" value="Hist_deacetyl"/>
    <property type="match status" value="1"/>
</dbReference>
<comment type="similarity">
    <text evidence="2">Belongs to the histone deacetylase family.</text>
</comment>
<evidence type="ECO:0000256" key="2">
    <source>
        <dbReference type="ARBA" id="ARBA00005947"/>
    </source>
</evidence>
<dbReference type="InterPro" id="IPR023696">
    <property type="entry name" value="Ureohydrolase_dom_sf"/>
</dbReference>
<dbReference type="InterPro" id="IPR000286">
    <property type="entry name" value="HDACs"/>
</dbReference>
<name>A0ABP8KZ01_9MICO</name>
<dbReference type="PANTHER" id="PTHR10625">
    <property type="entry name" value="HISTONE DEACETYLASE HDAC1-RELATED"/>
    <property type="match status" value="1"/>
</dbReference>
<dbReference type="InterPro" id="IPR037138">
    <property type="entry name" value="His_deacetylse_dom_sf"/>
</dbReference>
<accession>A0ABP8KZ01</accession>
<proteinExistence type="inferred from homology"/>
<dbReference type="Gene3D" id="3.40.800.20">
    <property type="entry name" value="Histone deacetylase domain"/>
    <property type="match status" value="1"/>
</dbReference>
<evidence type="ECO:0000256" key="4">
    <source>
        <dbReference type="ARBA" id="ARBA00022627"/>
    </source>
</evidence>
<reference evidence="7" key="1">
    <citation type="journal article" date="2019" name="Int. J. Syst. Evol. Microbiol.">
        <title>The Global Catalogue of Microorganisms (GCM) 10K type strain sequencing project: providing services to taxonomists for standard genome sequencing and annotation.</title>
        <authorList>
            <consortium name="The Broad Institute Genomics Platform"/>
            <consortium name="The Broad Institute Genome Sequencing Center for Infectious Disease"/>
            <person name="Wu L."/>
            <person name="Ma J."/>
        </authorList>
    </citation>
    <scope>NUCLEOTIDE SEQUENCE [LARGE SCALE GENOMIC DNA]</scope>
    <source>
        <strain evidence="7">JCM 17810</strain>
    </source>
</reference>
<evidence type="ECO:0000256" key="1">
    <source>
        <dbReference type="ARBA" id="ARBA00005101"/>
    </source>
</evidence>
<gene>
    <name evidence="6" type="ORF">GCM10023169_07860</name>
</gene>